<accession>A0A554VD76</accession>
<dbReference type="Proteomes" id="UP000318833">
    <property type="component" value="Unassembled WGS sequence"/>
</dbReference>
<keyword evidence="2" id="KW-1185">Reference proteome</keyword>
<organism evidence="1 2">
    <name type="scientific">Aquimarina algiphila</name>
    <dbReference type="NCBI Taxonomy" id="2047982"/>
    <lineage>
        <taxon>Bacteria</taxon>
        <taxon>Pseudomonadati</taxon>
        <taxon>Bacteroidota</taxon>
        <taxon>Flavobacteriia</taxon>
        <taxon>Flavobacteriales</taxon>
        <taxon>Flavobacteriaceae</taxon>
        <taxon>Aquimarina</taxon>
    </lineage>
</organism>
<dbReference type="RefSeq" id="WP_143918361.1">
    <property type="nucleotide sequence ID" value="NZ_CANMIK010000074.1"/>
</dbReference>
<dbReference type="EMBL" id="VLNR01000072">
    <property type="protein sequence ID" value="TSE04786.1"/>
    <property type="molecule type" value="Genomic_DNA"/>
</dbReference>
<evidence type="ECO:0000313" key="2">
    <source>
        <dbReference type="Proteomes" id="UP000318833"/>
    </source>
</evidence>
<dbReference type="AlphaFoldDB" id="A0A554VD76"/>
<comment type="caution">
    <text evidence="1">The sequence shown here is derived from an EMBL/GenBank/DDBJ whole genome shotgun (WGS) entry which is preliminary data.</text>
</comment>
<sequence>MNIDYKNFKKDLNSTIRIYLDKYDFFEVLQKESEFEKIYMNNYWSIKISMLSLFPHISVSFSFYSLTGEYCKPNILVDFLKIDKIELSDHFSEFSRREKDINDYKTQMMYVCECIDRFYKPLLNGQKKYSDYLKFEDQYK</sequence>
<name>A0A554VD76_9FLAO</name>
<proteinExistence type="predicted"/>
<protein>
    <submittedName>
        <fullName evidence="1">Uncharacterized protein</fullName>
    </submittedName>
</protein>
<gene>
    <name evidence="1" type="ORF">FOF46_25110</name>
</gene>
<reference evidence="1 2" key="1">
    <citation type="submission" date="2019-07" db="EMBL/GenBank/DDBJ databases">
        <title>The draft genome sequence of Aquimarina algiphila M91.</title>
        <authorList>
            <person name="Meng X."/>
        </authorList>
    </citation>
    <scope>NUCLEOTIDE SEQUENCE [LARGE SCALE GENOMIC DNA]</scope>
    <source>
        <strain evidence="1 2">M91</strain>
    </source>
</reference>
<evidence type="ECO:0000313" key="1">
    <source>
        <dbReference type="EMBL" id="TSE04786.1"/>
    </source>
</evidence>